<feature type="signal peptide" evidence="10">
    <location>
        <begin position="1"/>
        <end position="24"/>
    </location>
</feature>
<dbReference type="Gene3D" id="2.170.130.10">
    <property type="entry name" value="TonB-dependent receptor, plug domain"/>
    <property type="match status" value="1"/>
</dbReference>
<name>A0A8B3DEF1_VIBHA</name>
<organism evidence="12 13">
    <name type="scientific">Vibrio harveyi</name>
    <name type="common">Beneckea harveyi</name>
    <dbReference type="NCBI Taxonomy" id="669"/>
    <lineage>
        <taxon>Bacteria</taxon>
        <taxon>Pseudomonadati</taxon>
        <taxon>Pseudomonadota</taxon>
        <taxon>Gammaproteobacteria</taxon>
        <taxon>Vibrionales</taxon>
        <taxon>Vibrionaceae</taxon>
        <taxon>Vibrio</taxon>
    </lineage>
</organism>
<proteinExistence type="inferred from homology"/>
<dbReference type="Pfam" id="PF07715">
    <property type="entry name" value="Plug"/>
    <property type="match status" value="1"/>
</dbReference>
<dbReference type="InterPro" id="IPR037066">
    <property type="entry name" value="Plug_dom_sf"/>
</dbReference>
<dbReference type="AlphaFoldDB" id="A0A8B3DEF1"/>
<evidence type="ECO:0000256" key="5">
    <source>
        <dbReference type="ARBA" id="ARBA00022729"/>
    </source>
</evidence>
<evidence type="ECO:0000256" key="7">
    <source>
        <dbReference type="ARBA" id="ARBA00023237"/>
    </source>
</evidence>
<keyword evidence="2 8" id="KW-0813">Transport</keyword>
<evidence type="ECO:0000256" key="4">
    <source>
        <dbReference type="ARBA" id="ARBA00022692"/>
    </source>
</evidence>
<evidence type="ECO:0000256" key="9">
    <source>
        <dbReference type="SAM" id="MobiDB-lite"/>
    </source>
</evidence>
<evidence type="ECO:0000256" key="8">
    <source>
        <dbReference type="PROSITE-ProRule" id="PRU01360"/>
    </source>
</evidence>
<keyword evidence="4 8" id="KW-0812">Transmembrane</keyword>
<dbReference type="PANTHER" id="PTHR30069:SF53">
    <property type="entry name" value="COLICIN I RECEPTOR-RELATED"/>
    <property type="match status" value="1"/>
</dbReference>
<evidence type="ECO:0000313" key="13">
    <source>
        <dbReference type="Proteomes" id="UP000253437"/>
    </source>
</evidence>
<dbReference type="GO" id="GO:0044718">
    <property type="term" value="P:siderophore transmembrane transport"/>
    <property type="evidence" value="ECO:0007669"/>
    <property type="project" value="TreeGrafter"/>
</dbReference>
<feature type="region of interest" description="Disordered" evidence="9">
    <location>
        <begin position="27"/>
        <end position="48"/>
    </location>
</feature>
<keyword evidence="3 8" id="KW-1134">Transmembrane beta strand</keyword>
<gene>
    <name evidence="12" type="ORF">DS957_014755</name>
</gene>
<sequence>MHPFNKTLLAATIASLCSVSNVYAETETPSETPSDLTVNVTDTRDDELSTKQTLDADDIKDTPSSNGNLTDYLKDNPNVRFAGGDLDGLQGGEIKPTSISINGAEPEQTAYLLDGINVNNDIDPSHSLFDGSMAVNPSKSSEQAYFFDANLLSGITTYTSDVPVSLGGFTGGAVVAETRQYSGENRVKLRYRGTQSDWASIHIDDHVKAATESLEPLGADATYQPKYKKNFFSVMAEQALTDDVGMVLGFSRRDSDIQQTRLLNPTGKRDKQDHTRRSDNFLANFNWTPDVDHRLEFGLRLSDYSEGKYYATNTEGDVTDTHLAYGSTIKWTQKLGAGSFSATAAYDKFRDERDSSSNDANVYIEFDPSFEYYEGGYGDSQMTQQNINLKLTYDFDLIETGPLTHLISLGADYRKTDFKFNRDHDVNINTLMTWGGVEFNRSAETLNAGSVDTDYQDYALYVEDQIQIGNLTLRPGIRVDRDDFLENTNVAPRFVSSLQVTRDTNVSFGLNRYYGRSFAMMKLTGEIQELNKDTSRDYSSLNNLETPHADEVTFGVTQNIDNFVLSANYVSRNYKDRIRAKELGGSGSKVVSYVNTESYNVDVYTIQARNIKPWVLGPTYWTTTLAADLTKTDESTLGNGYNDNDLIYLDGKLMTRKEAERQVNSSGEEWIIRLGLDMAVPEYDVVWANKVYIKAPVKDTEYSTDSAEGIEMYYSYDHGTHTQWDTRLRYQPSLYGTHSGYIQIDVLNVLDDVRQKGLSSTSSNATFSPGREFWLELGYEF</sequence>
<evidence type="ECO:0000256" key="10">
    <source>
        <dbReference type="SAM" id="SignalP"/>
    </source>
</evidence>
<dbReference type="RefSeq" id="WP_101959897.1">
    <property type="nucleotide sequence ID" value="NZ_JAKGDL010000009.1"/>
</dbReference>
<evidence type="ECO:0000256" key="1">
    <source>
        <dbReference type="ARBA" id="ARBA00004571"/>
    </source>
</evidence>
<accession>A0A8B3DEF1</accession>
<dbReference type="Gene3D" id="2.40.170.20">
    <property type="entry name" value="TonB-dependent receptor, beta-barrel domain"/>
    <property type="match status" value="1"/>
</dbReference>
<evidence type="ECO:0000256" key="2">
    <source>
        <dbReference type="ARBA" id="ARBA00022448"/>
    </source>
</evidence>
<dbReference type="InterPro" id="IPR012910">
    <property type="entry name" value="Plug_dom"/>
</dbReference>
<evidence type="ECO:0000256" key="6">
    <source>
        <dbReference type="ARBA" id="ARBA00023136"/>
    </source>
</evidence>
<keyword evidence="5 10" id="KW-0732">Signal</keyword>
<keyword evidence="6 8" id="KW-0472">Membrane</keyword>
<dbReference type="GO" id="GO:0009279">
    <property type="term" value="C:cell outer membrane"/>
    <property type="evidence" value="ECO:0007669"/>
    <property type="project" value="UniProtKB-SubCell"/>
</dbReference>
<dbReference type="SUPFAM" id="SSF56935">
    <property type="entry name" value="Porins"/>
    <property type="match status" value="1"/>
</dbReference>
<dbReference type="EMBL" id="QOUW02000053">
    <property type="protein sequence ID" value="RIW11715.1"/>
    <property type="molecule type" value="Genomic_DNA"/>
</dbReference>
<feature type="chain" id="PRO_5033038473" evidence="10">
    <location>
        <begin position="25"/>
        <end position="781"/>
    </location>
</feature>
<dbReference type="InterPro" id="IPR036942">
    <property type="entry name" value="Beta-barrel_TonB_sf"/>
</dbReference>
<evidence type="ECO:0000313" key="12">
    <source>
        <dbReference type="EMBL" id="RIW11715.1"/>
    </source>
</evidence>
<comment type="caution">
    <text evidence="12">The sequence shown here is derived from an EMBL/GenBank/DDBJ whole genome shotgun (WGS) entry which is preliminary data.</text>
</comment>
<dbReference type="PROSITE" id="PS52016">
    <property type="entry name" value="TONB_DEPENDENT_REC_3"/>
    <property type="match status" value="1"/>
</dbReference>
<feature type="compositionally biased region" description="Polar residues" evidence="9">
    <location>
        <begin position="27"/>
        <end position="41"/>
    </location>
</feature>
<reference evidence="12 13" key="1">
    <citation type="submission" date="2018-08" db="EMBL/GenBank/DDBJ databases">
        <title>Vibrio harveyi strains pathogenic to white snook Centropomus viridis Lockington (1877) and potential probiotic bacteria.</title>
        <authorList>
            <person name="Soto-Rodriguez S."/>
            <person name="Gomez-Gil B."/>
            <person name="Lozano-Olvera R."/>
        </authorList>
    </citation>
    <scope>NUCLEOTIDE SEQUENCE [LARGE SCALE GENOMIC DNA]</scope>
    <source>
        <strain evidence="12 13">CAIM 1508</strain>
    </source>
</reference>
<keyword evidence="7 8" id="KW-0998">Cell outer membrane</keyword>
<feature type="domain" description="TonB-dependent receptor plug" evidence="11">
    <location>
        <begin position="49"/>
        <end position="171"/>
    </location>
</feature>
<evidence type="ECO:0000256" key="3">
    <source>
        <dbReference type="ARBA" id="ARBA00022452"/>
    </source>
</evidence>
<dbReference type="PANTHER" id="PTHR30069">
    <property type="entry name" value="TONB-DEPENDENT OUTER MEMBRANE RECEPTOR"/>
    <property type="match status" value="1"/>
</dbReference>
<comment type="similarity">
    <text evidence="8">Belongs to the TonB-dependent receptor family.</text>
</comment>
<dbReference type="GO" id="GO:0015344">
    <property type="term" value="F:siderophore uptake transmembrane transporter activity"/>
    <property type="evidence" value="ECO:0007669"/>
    <property type="project" value="TreeGrafter"/>
</dbReference>
<protein>
    <submittedName>
        <fullName evidence="12">TonB-dependent receptor</fullName>
    </submittedName>
</protein>
<comment type="subcellular location">
    <subcellularLocation>
        <location evidence="1 8">Cell outer membrane</location>
        <topology evidence="1 8">Multi-pass membrane protein</topology>
    </subcellularLocation>
</comment>
<dbReference type="Proteomes" id="UP000253437">
    <property type="component" value="Unassembled WGS sequence"/>
</dbReference>
<evidence type="ECO:0000259" key="11">
    <source>
        <dbReference type="Pfam" id="PF07715"/>
    </source>
</evidence>
<keyword evidence="12" id="KW-0675">Receptor</keyword>
<dbReference type="InterPro" id="IPR039426">
    <property type="entry name" value="TonB-dep_rcpt-like"/>
</dbReference>